<dbReference type="Gene3D" id="1.10.10.1320">
    <property type="entry name" value="Anti-sigma factor, zinc-finger domain"/>
    <property type="match status" value="1"/>
</dbReference>
<evidence type="ECO:0000256" key="2">
    <source>
        <dbReference type="ARBA" id="ARBA00023163"/>
    </source>
</evidence>
<organism evidence="5 6">
    <name type="scientific">Tessaracoccus aquimaris</name>
    <dbReference type="NCBI Taxonomy" id="1332264"/>
    <lineage>
        <taxon>Bacteria</taxon>
        <taxon>Bacillati</taxon>
        <taxon>Actinomycetota</taxon>
        <taxon>Actinomycetes</taxon>
        <taxon>Propionibacteriales</taxon>
        <taxon>Propionibacteriaceae</taxon>
        <taxon>Tessaracoccus</taxon>
    </lineage>
</organism>
<reference evidence="6" key="1">
    <citation type="submission" date="2017-02" db="EMBL/GenBank/DDBJ databases">
        <title>Tessaracoccus aquaemaris sp. nov., isolated from the intestine of a Korean rockfish, Sebastes schlegelii, in a marine aquaculture pond.</title>
        <authorList>
            <person name="Tak E.J."/>
            <person name="Bae J.-W."/>
        </authorList>
    </citation>
    <scope>NUCLEOTIDE SEQUENCE [LARGE SCALE GENOMIC DNA]</scope>
    <source>
        <strain evidence="6">NSG39</strain>
    </source>
</reference>
<evidence type="ECO:0000256" key="3">
    <source>
        <dbReference type="SAM" id="Phobius"/>
    </source>
</evidence>
<dbReference type="EMBL" id="CP019606">
    <property type="protein sequence ID" value="AQP47814.1"/>
    <property type="molecule type" value="Genomic_DNA"/>
</dbReference>
<feature type="domain" description="Putative zinc-finger" evidence="4">
    <location>
        <begin position="6"/>
        <end position="40"/>
    </location>
</feature>
<dbReference type="AlphaFoldDB" id="A0A1Q2CNZ2"/>
<gene>
    <name evidence="5" type="ORF">BW730_10225</name>
</gene>
<dbReference type="KEGG" id="tes:BW730_10225"/>
<dbReference type="RefSeq" id="WP_077686149.1">
    <property type="nucleotide sequence ID" value="NZ_CP019606.1"/>
</dbReference>
<dbReference type="InterPro" id="IPR027383">
    <property type="entry name" value="Znf_put"/>
</dbReference>
<keyword evidence="3" id="KW-0812">Transmembrane</keyword>
<keyword evidence="3" id="KW-0472">Membrane</keyword>
<keyword evidence="2" id="KW-0804">Transcription</keyword>
<keyword evidence="3" id="KW-1133">Transmembrane helix</keyword>
<feature type="transmembrane region" description="Helical" evidence="3">
    <location>
        <begin position="104"/>
        <end position="123"/>
    </location>
</feature>
<sequence>MASPCCERIRPDLSAYADQTLPPKRWEQVAYHLAGCAECRAELTAIDAVCSELSKCRASDPSALLASRLESIAGEQAAAPLYMASGPGELPSARRTRNRRVAQGSVAMLVVVMSAVVFAVLIAPEPLRISDPVKAAREQFSMSSSAVSVNEAVGAVLLAFERGADLGESVSYQSRHNDNDMRPVQPEHAARLLRGATDSSASYTGTQRVWISDGSGHYRNASVRTTKVAGEGAQLEVFDSRGDRFMSSFLPAITTSPVDAPEDWEFTEGAQVESVGGRDAVHLQANDGGRPVAAWWFDTDSGVLLWTERYEASGDVTLAMGYQELRLGEATLSEGVAQQISLEPASKSQTAGWCIGLASCPQEIAGLPLVAYAASDRQGHRSMTLVYSDGFESAVVGWTEGVLADGTTQQLAQGPGVPTVELWQCDDAVIWVTTNGSVDLVSEISQQLPQEEPYQASLVDKIKAGIDRLVSVG</sequence>
<proteinExistence type="predicted"/>
<evidence type="ECO:0000313" key="6">
    <source>
        <dbReference type="Proteomes" id="UP000188145"/>
    </source>
</evidence>
<dbReference type="Pfam" id="PF13490">
    <property type="entry name" value="zf-HC2"/>
    <property type="match status" value="1"/>
</dbReference>
<dbReference type="Gene3D" id="2.50.20.10">
    <property type="entry name" value="Lipoprotein localisation LolA/LolB/LppX"/>
    <property type="match status" value="1"/>
</dbReference>
<keyword evidence="6" id="KW-1185">Reference proteome</keyword>
<evidence type="ECO:0000259" key="4">
    <source>
        <dbReference type="Pfam" id="PF13490"/>
    </source>
</evidence>
<name>A0A1Q2CNZ2_9ACTN</name>
<dbReference type="STRING" id="1332264.BW730_10225"/>
<dbReference type="InterPro" id="IPR041916">
    <property type="entry name" value="Anti_sigma_zinc_sf"/>
</dbReference>
<evidence type="ECO:0000256" key="1">
    <source>
        <dbReference type="ARBA" id="ARBA00023015"/>
    </source>
</evidence>
<dbReference type="Proteomes" id="UP000188145">
    <property type="component" value="Chromosome"/>
</dbReference>
<evidence type="ECO:0000313" key="5">
    <source>
        <dbReference type="EMBL" id="AQP47814.1"/>
    </source>
</evidence>
<accession>A0A1Q2CNZ2</accession>
<dbReference type="OrthoDB" id="3743969at2"/>
<protein>
    <recommendedName>
        <fullName evidence="4">Putative zinc-finger domain-containing protein</fullName>
    </recommendedName>
</protein>
<keyword evidence="1" id="KW-0805">Transcription regulation</keyword>